<sequence>MSVLIGVGVVAVVAAGYVGRKGWLAFHRAVGITPGTLKYVEPSQLPTPPMLQLTLVDKQIKGLPPVIVEQLLRIDGKADIFQQWRNEAVKAGQTPMVSEDEFMVSKLLQTRVPELIESYQHIARHEDLLQQAANRASNAAHANSQVSGEENMSENKAQALGLLLEVLIKIETKLDSLLEGCQNEALQQMQVMQRYLDQRQ</sequence>
<protein>
    <submittedName>
        <fullName evidence="1">Uncharacterized protein</fullName>
    </submittedName>
</protein>
<dbReference type="EMBL" id="FUGD01000050">
    <property type="protein sequence ID" value="SJM36577.1"/>
    <property type="molecule type" value="Genomic_DNA"/>
</dbReference>
<proteinExistence type="predicted"/>
<dbReference type="AlphaFoldDB" id="A0A1R4EDM0"/>
<dbReference type="Proteomes" id="UP000188169">
    <property type="component" value="Unassembled WGS sequence"/>
</dbReference>
<accession>A0A1R4EDM0</accession>
<organism evidence="1 2">
    <name type="scientific">Psychrobacter pasteurii</name>
    <dbReference type="NCBI Taxonomy" id="1945520"/>
    <lineage>
        <taxon>Bacteria</taxon>
        <taxon>Pseudomonadati</taxon>
        <taxon>Pseudomonadota</taxon>
        <taxon>Gammaproteobacteria</taxon>
        <taxon>Moraxellales</taxon>
        <taxon>Moraxellaceae</taxon>
        <taxon>Psychrobacter</taxon>
    </lineage>
</organism>
<evidence type="ECO:0000313" key="2">
    <source>
        <dbReference type="Proteomes" id="UP000188169"/>
    </source>
</evidence>
<reference evidence="2" key="1">
    <citation type="submission" date="2017-02" db="EMBL/GenBank/DDBJ databases">
        <authorList>
            <person name="Mornico D."/>
        </authorList>
    </citation>
    <scope>NUCLEOTIDE SEQUENCE [LARGE SCALE GENOMIC DNA]</scope>
</reference>
<name>A0A1R4EDM0_9GAMM</name>
<evidence type="ECO:0000313" key="1">
    <source>
        <dbReference type="EMBL" id="SJM36577.1"/>
    </source>
</evidence>
<dbReference type="OrthoDB" id="6658410at2"/>
<keyword evidence="2" id="KW-1185">Reference proteome</keyword>
<dbReference type="RefSeq" id="WP_077447980.1">
    <property type="nucleotide sequence ID" value="NZ_FUGD01000050.1"/>
</dbReference>
<gene>
    <name evidence="1" type="ORF">A1019T_00538</name>
</gene>